<protein>
    <recommendedName>
        <fullName evidence="10">C2H2-type domain-containing protein</fullName>
    </recommendedName>
</protein>
<feature type="compositionally biased region" description="Low complexity" evidence="9">
    <location>
        <begin position="32"/>
        <end position="56"/>
    </location>
</feature>
<evidence type="ECO:0000256" key="4">
    <source>
        <dbReference type="ARBA" id="ARBA00022833"/>
    </source>
</evidence>
<gene>
    <name evidence="11" type="ORF">B0T19DRAFT_292886</name>
</gene>
<name>A0AAE0M314_9PEZI</name>
<feature type="region of interest" description="Disordered" evidence="9">
    <location>
        <begin position="95"/>
        <end position="121"/>
    </location>
</feature>
<dbReference type="GO" id="GO:0005634">
    <property type="term" value="C:nucleus"/>
    <property type="evidence" value="ECO:0007669"/>
    <property type="project" value="UniProtKB-SubCell"/>
</dbReference>
<evidence type="ECO:0000256" key="9">
    <source>
        <dbReference type="SAM" id="MobiDB-lite"/>
    </source>
</evidence>
<keyword evidence="3 8" id="KW-0863">Zinc-finger</keyword>
<accession>A0AAE0M314</accession>
<sequence>MDGNSPAAIDPTLITDPSSYQADPYGLSAGYDAADSSSSFANTDTTPTQWQHQQQQGASADTTLSFSTDTYVATAYGDTLAAQYQGDNWQAGQIASTSTSKGKSKSTSASPSANDSGGGGGDKPFRCDFKFPGCDKAFDQQYKLTKHQKNHKRPLTCDICPPGTKGFAENKDLNRHMWIYHPAHAEAQGIPKEEDECPKPGCNYRGRTDNVKRHMKKHGH</sequence>
<dbReference type="PANTHER" id="PTHR46179:SF13">
    <property type="entry name" value="C2H2-TYPE DOMAIN-CONTAINING PROTEIN"/>
    <property type="match status" value="1"/>
</dbReference>
<dbReference type="Gene3D" id="3.30.160.60">
    <property type="entry name" value="Classic Zinc Finger"/>
    <property type="match status" value="1"/>
</dbReference>
<evidence type="ECO:0000313" key="12">
    <source>
        <dbReference type="Proteomes" id="UP001286456"/>
    </source>
</evidence>
<proteinExistence type="predicted"/>
<dbReference type="PANTHER" id="PTHR46179">
    <property type="entry name" value="ZINC FINGER PROTEIN"/>
    <property type="match status" value="1"/>
</dbReference>
<evidence type="ECO:0000256" key="5">
    <source>
        <dbReference type="ARBA" id="ARBA00023015"/>
    </source>
</evidence>
<evidence type="ECO:0000313" key="11">
    <source>
        <dbReference type="EMBL" id="KAK3317476.1"/>
    </source>
</evidence>
<organism evidence="11 12">
    <name type="scientific">Cercophora scortea</name>
    <dbReference type="NCBI Taxonomy" id="314031"/>
    <lineage>
        <taxon>Eukaryota</taxon>
        <taxon>Fungi</taxon>
        <taxon>Dikarya</taxon>
        <taxon>Ascomycota</taxon>
        <taxon>Pezizomycotina</taxon>
        <taxon>Sordariomycetes</taxon>
        <taxon>Sordariomycetidae</taxon>
        <taxon>Sordariales</taxon>
        <taxon>Lasiosphaeriaceae</taxon>
        <taxon>Cercophora</taxon>
    </lineage>
</organism>
<dbReference type="SUPFAM" id="SSF57667">
    <property type="entry name" value="beta-beta-alpha zinc fingers"/>
    <property type="match status" value="1"/>
</dbReference>
<feature type="domain" description="C2H2-type" evidence="10">
    <location>
        <begin position="125"/>
        <end position="151"/>
    </location>
</feature>
<dbReference type="Proteomes" id="UP001286456">
    <property type="component" value="Unassembled WGS sequence"/>
</dbReference>
<keyword evidence="2" id="KW-0479">Metal-binding</keyword>
<feature type="region of interest" description="Disordered" evidence="9">
    <location>
        <begin position="191"/>
        <end position="220"/>
    </location>
</feature>
<evidence type="ECO:0000256" key="3">
    <source>
        <dbReference type="ARBA" id="ARBA00022771"/>
    </source>
</evidence>
<dbReference type="InterPro" id="IPR013087">
    <property type="entry name" value="Znf_C2H2_type"/>
</dbReference>
<feature type="compositionally biased region" description="Low complexity" evidence="9">
    <location>
        <begin position="95"/>
        <end position="113"/>
    </location>
</feature>
<feature type="region of interest" description="Disordered" evidence="9">
    <location>
        <begin position="1"/>
        <end position="61"/>
    </location>
</feature>
<evidence type="ECO:0000256" key="8">
    <source>
        <dbReference type="PROSITE-ProRule" id="PRU00042"/>
    </source>
</evidence>
<evidence type="ECO:0000256" key="7">
    <source>
        <dbReference type="ARBA" id="ARBA00023242"/>
    </source>
</evidence>
<evidence type="ECO:0000256" key="6">
    <source>
        <dbReference type="ARBA" id="ARBA00023163"/>
    </source>
</evidence>
<keyword evidence="5" id="KW-0805">Transcription regulation</keyword>
<comment type="caution">
    <text evidence="11">The sequence shown here is derived from an EMBL/GenBank/DDBJ whole genome shotgun (WGS) entry which is preliminary data.</text>
</comment>
<reference evidence="11" key="1">
    <citation type="journal article" date="2023" name="Mol. Phylogenet. Evol.">
        <title>Genome-scale phylogeny and comparative genomics of the fungal order Sordariales.</title>
        <authorList>
            <person name="Hensen N."/>
            <person name="Bonometti L."/>
            <person name="Westerberg I."/>
            <person name="Brannstrom I.O."/>
            <person name="Guillou S."/>
            <person name="Cros-Aarteil S."/>
            <person name="Calhoun S."/>
            <person name="Haridas S."/>
            <person name="Kuo A."/>
            <person name="Mondo S."/>
            <person name="Pangilinan J."/>
            <person name="Riley R."/>
            <person name="LaButti K."/>
            <person name="Andreopoulos B."/>
            <person name="Lipzen A."/>
            <person name="Chen C."/>
            <person name="Yan M."/>
            <person name="Daum C."/>
            <person name="Ng V."/>
            <person name="Clum A."/>
            <person name="Steindorff A."/>
            <person name="Ohm R.A."/>
            <person name="Martin F."/>
            <person name="Silar P."/>
            <person name="Natvig D.O."/>
            <person name="Lalanne C."/>
            <person name="Gautier V."/>
            <person name="Ament-Velasquez S.L."/>
            <person name="Kruys A."/>
            <person name="Hutchinson M.I."/>
            <person name="Powell A.J."/>
            <person name="Barry K."/>
            <person name="Miller A.N."/>
            <person name="Grigoriev I.V."/>
            <person name="Debuchy R."/>
            <person name="Gladieux P."/>
            <person name="Hiltunen Thoren M."/>
            <person name="Johannesson H."/>
        </authorList>
    </citation>
    <scope>NUCLEOTIDE SEQUENCE</scope>
    <source>
        <strain evidence="11">SMH4131-1</strain>
    </source>
</reference>
<dbReference type="GO" id="GO:0008270">
    <property type="term" value="F:zinc ion binding"/>
    <property type="evidence" value="ECO:0007669"/>
    <property type="project" value="UniProtKB-KW"/>
</dbReference>
<reference evidence="11" key="2">
    <citation type="submission" date="2023-06" db="EMBL/GenBank/DDBJ databases">
        <authorList>
            <consortium name="Lawrence Berkeley National Laboratory"/>
            <person name="Haridas S."/>
            <person name="Hensen N."/>
            <person name="Bonometti L."/>
            <person name="Westerberg I."/>
            <person name="Brannstrom I.O."/>
            <person name="Guillou S."/>
            <person name="Cros-Aarteil S."/>
            <person name="Calhoun S."/>
            <person name="Kuo A."/>
            <person name="Mondo S."/>
            <person name="Pangilinan J."/>
            <person name="Riley R."/>
            <person name="Labutti K."/>
            <person name="Andreopoulos B."/>
            <person name="Lipzen A."/>
            <person name="Chen C."/>
            <person name="Yanf M."/>
            <person name="Daum C."/>
            <person name="Ng V."/>
            <person name="Clum A."/>
            <person name="Steindorff A."/>
            <person name="Ohm R."/>
            <person name="Martin F."/>
            <person name="Silar P."/>
            <person name="Natvig D."/>
            <person name="Lalanne C."/>
            <person name="Gautier V."/>
            <person name="Ament-Velasquez S.L."/>
            <person name="Kruys A."/>
            <person name="Hutchinson M.I."/>
            <person name="Powell A.J."/>
            <person name="Barry K."/>
            <person name="Miller A.N."/>
            <person name="Grigoriev I.V."/>
            <person name="Debuchy R."/>
            <person name="Gladieux P."/>
            <person name="Thoren M.H."/>
            <person name="Johannesson H."/>
        </authorList>
    </citation>
    <scope>NUCLEOTIDE SEQUENCE</scope>
    <source>
        <strain evidence="11">SMH4131-1</strain>
    </source>
</reference>
<keyword evidence="7" id="KW-0539">Nucleus</keyword>
<dbReference type="EMBL" id="JAUEPO010000007">
    <property type="protein sequence ID" value="KAK3317476.1"/>
    <property type="molecule type" value="Genomic_DNA"/>
</dbReference>
<dbReference type="PROSITE" id="PS50157">
    <property type="entry name" value="ZINC_FINGER_C2H2_2"/>
    <property type="match status" value="1"/>
</dbReference>
<keyword evidence="12" id="KW-1185">Reference proteome</keyword>
<keyword evidence="6" id="KW-0804">Transcription</keyword>
<dbReference type="InterPro" id="IPR036236">
    <property type="entry name" value="Znf_C2H2_sf"/>
</dbReference>
<dbReference type="AlphaFoldDB" id="A0AAE0M314"/>
<dbReference type="SMART" id="SM00355">
    <property type="entry name" value="ZnF_C2H2"/>
    <property type="match status" value="3"/>
</dbReference>
<evidence type="ECO:0000259" key="10">
    <source>
        <dbReference type="PROSITE" id="PS50157"/>
    </source>
</evidence>
<dbReference type="Pfam" id="PF00096">
    <property type="entry name" value="zf-C2H2"/>
    <property type="match status" value="1"/>
</dbReference>
<evidence type="ECO:0000256" key="2">
    <source>
        <dbReference type="ARBA" id="ARBA00022723"/>
    </source>
</evidence>
<dbReference type="GO" id="GO:0006357">
    <property type="term" value="P:regulation of transcription by RNA polymerase II"/>
    <property type="evidence" value="ECO:0007669"/>
    <property type="project" value="TreeGrafter"/>
</dbReference>
<evidence type="ECO:0000256" key="1">
    <source>
        <dbReference type="ARBA" id="ARBA00004123"/>
    </source>
</evidence>
<dbReference type="InterPro" id="IPR051061">
    <property type="entry name" value="Zinc_finger_trans_reg"/>
</dbReference>
<keyword evidence="4" id="KW-0862">Zinc</keyword>
<comment type="subcellular location">
    <subcellularLocation>
        <location evidence="1">Nucleus</location>
    </subcellularLocation>
</comment>